<dbReference type="InterPro" id="IPR050936">
    <property type="entry name" value="AP-1-like"/>
</dbReference>
<dbReference type="CDD" id="cd14688">
    <property type="entry name" value="bZIP_YAP"/>
    <property type="match status" value="1"/>
</dbReference>
<dbReference type="RefSeq" id="XP_022505380.1">
    <property type="nucleotide sequence ID" value="XM_022638415.1"/>
</dbReference>
<evidence type="ECO:0000256" key="2">
    <source>
        <dbReference type="ARBA" id="ARBA00023242"/>
    </source>
</evidence>
<dbReference type="InterPro" id="IPR004827">
    <property type="entry name" value="bZIP"/>
</dbReference>
<keyword evidence="2" id="KW-0539">Nucleus</keyword>
<dbReference type="GO" id="GO:0001228">
    <property type="term" value="F:DNA-binding transcription activator activity, RNA polymerase II-specific"/>
    <property type="evidence" value="ECO:0007669"/>
    <property type="project" value="TreeGrafter"/>
</dbReference>
<feature type="coiled-coil region" evidence="3">
    <location>
        <begin position="134"/>
        <end position="161"/>
    </location>
</feature>
<dbReference type="SUPFAM" id="SSF57959">
    <property type="entry name" value="Leucine zipper domain"/>
    <property type="match status" value="1"/>
</dbReference>
<dbReference type="GeneID" id="34583531"/>
<dbReference type="EMBL" id="LVCJ01000001">
    <property type="protein sequence ID" value="OAL40368.1"/>
    <property type="molecule type" value="Genomic_DNA"/>
</dbReference>
<evidence type="ECO:0000313" key="5">
    <source>
        <dbReference type="EMBL" id="OAL40368.1"/>
    </source>
</evidence>
<sequence>MADLNSLDVGELLEFDQICVSDASGWDDNSVTASPLSFDTYGLNPSTPLEPPDQSEACSIPVAPRDRAIRDMHIVVVDQYGRECEVVQTRGERRRAQNRKAQRAYRARKEAQLKAASSTLAANNSQLRTLTHHNRDLLEIIQRLKATVVQLEAENQILKELYSHSANGTHDQAASMLESPCFTSPVPSTCDGRVNHGGAVGKKDTR</sequence>
<comment type="caution">
    <text evidence="5">The sequence shown here is derived from an EMBL/GenBank/DDBJ whole genome shotgun (WGS) entry which is preliminary data.</text>
</comment>
<dbReference type="InterPro" id="IPR046347">
    <property type="entry name" value="bZIP_sf"/>
</dbReference>
<gene>
    <name evidence="5" type="ORF">AYO20_00104</name>
</gene>
<evidence type="ECO:0000313" key="6">
    <source>
        <dbReference type="Proteomes" id="UP000185904"/>
    </source>
</evidence>
<organism evidence="5 6">
    <name type="scientific">Fonsecaea nubica</name>
    <dbReference type="NCBI Taxonomy" id="856822"/>
    <lineage>
        <taxon>Eukaryota</taxon>
        <taxon>Fungi</taxon>
        <taxon>Dikarya</taxon>
        <taxon>Ascomycota</taxon>
        <taxon>Pezizomycotina</taxon>
        <taxon>Eurotiomycetes</taxon>
        <taxon>Chaetothyriomycetidae</taxon>
        <taxon>Chaetothyriales</taxon>
        <taxon>Herpotrichiellaceae</taxon>
        <taxon>Fonsecaea</taxon>
    </lineage>
</organism>
<dbReference type="PANTHER" id="PTHR40621">
    <property type="entry name" value="TRANSCRIPTION FACTOR KAPC-RELATED"/>
    <property type="match status" value="1"/>
</dbReference>
<evidence type="ECO:0000259" key="4">
    <source>
        <dbReference type="PROSITE" id="PS00036"/>
    </source>
</evidence>
<dbReference type="PANTHER" id="PTHR40621:SF6">
    <property type="entry name" value="AP-1-LIKE TRANSCRIPTION FACTOR YAP1-RELATED"/>
    <property type="match status" value="1"/>
</dbReference>
<dbReference type="GO" id="GO:0090575">
    <property type="term" value="C:RNA polymerase II transcription regulator complex"/>
    <property type="evidence" value="ECO:0007669"/>
    <property type="project" value="TreeGrafter"/>
</dbReference>
<reference evidence="5 6" key="1">
    <citation type="submission" date="2016-03" db="EMBL/GenBank/DDBJ databases">
        <title>The draft genome sequence of Fonsecaea nubica causative agent of cutaneous subcutaneous infection in human host.</title>
        <authorList>
            <person name="Costa F."/>
            <person name="Sybren D.H."/>
            <person name="Raittz R.T."/>
            <person name="Weiss V.A."/>
            <person name="Leao A.C."/>
            <person name="Gomes R."/>
            <person name="De Souza E.M."/>
            <person name="Pedrosa F.O."/>
            <person name="Steffens M.B."/>
            <person name="Bombassaro A."/>
            <person name="Tadra-Sfeir M.Z."/>
            <person name="Moreno L.F."/>
            <person name="Najafzadeh M.J."/>
            <person name="Felipe M.S."/>
            <person name="Teixeira M."/>
            <person name="Sun J."/>
            <person name="Xi L."/>
            <person name="Castro M.A."/>
            <person name="Vicente V.A."/>
        </authorList>
    </citation>
    <scope>NUCLEOTIDE SEQUENCE [LARGE SCALE GENOMIC DNA]</scope>
    <source>
        <strain evidence="5 6">CBS 269.64</strain>
    </source>
</reference>
<feature type="domain" description="BZIP" evidence="4">
    <location>
        <begin position="93"/>
        <end position="108"/>
    </location>
</feature>
<protein>
    <recommendedName>
        <fullName evidence="4">BZIP domain-containing protein</fullName>
    </recommendedName>
</protein>
<dbReference type="OrthoDB" id="4157072at2759"/>
<keyword evidence="3" id="KW-0175">Coiled coil</keyword>
<evidence type="ECO:0000256" key="1">
    <source>
        <dbReference type="ARBA" id="ARBA00004123"/>
    </source>
</evidence>
<comment type="subcellular location">
    <subcellularLocation>
        <location evidence="1">Nucleus</location>
    </subcellularLocation>
</comment>
<proteinExistence type="predicted"/>
<dbReference type="GO" id="GO:0000976">
    <property type="term" value="F:transcription cis-regulatory region binding"/>
    <property type="evidence" value="ECO:0007669"/>
    <property type="project" value="InterPro"/>
</dbReference>
<dbReference type="PROSITE" id="PS00036">
    <property type="entry name" value="BZIP_BASIC"/>
    <property type="match status" value="1"/>
</dbReference>
<accession>A0A178DEC8</accession>
<dbReference type="AlphaFoldDB" id="A0A178DEC8"/>
<evidence type="ECO:0000256" key="3">
    <source>
        <dbReference type="SAM" id="Coils"/>
    </source>
</evidence>
<dbReference type="Proteomes" id="UP000185904">
    <property type="component" value="Unassembled WGS sequence"/>
</dbReference>
<name>A0A178DEC8_9EURO</name>
<keyword evidence="6" id="KW-1185">Reference proteome</keyword>
<dbReference type="Gene3D" id="1.20.5.170">
    <property type="match status" value="1"/>
</dbReference>